<sequence>MTASLAVAGVAVPAVVVYATIGVVVLGLAMSLGWLWRRGRHGHRIGTPEDAAEAVEAALTGVRVAGAVVGADGTGALAVTDDGRVAAVKRLGARLIAREIGWRSVRSTATGILIETDDPRLGTIALAGVNVLDIRRLAPQLGSRFRAACATASPSLAGPSFSNSKAIAH</sequence>
<name>A0ABP7CVK0_9SPHN</name>
<evidence type="ECO:0000313" key="3">
    <source>
        <dbReference type="Proteomes" id="UP001500523"/>
    </source>
</evidence>
<accession>A0ABP7CVK0</accession>
<dbReference type="EMBL" id="BAABBF010000001">
    <property type="protein sequence ID" value="GAA3696018.1"/>
    <property type="molecule type" value="Genomic_DNA"/>
</dbReference>
<gene>
    <name evidence="2" type="ORF">GCM10022268_03260</name>
</gene>
<dbReference type="Proteomes" id="UP001500523">
    <property type="component" value="Unassembled WGS sequence"/>
</dbReference>
<organism evidence="2 3">
    <name type="scientific">Sphingomonas cynarae</name>
    <dbReference type="NCBI Taxonomy" id="930197"/>
    <lineage>
        <taxon>Bacteria</taxon>
        <taxon>Pseudomonadati</taxon>
        <taxon>Pseudomonadota</taxon>
        <taxon>Alphaproteobacteria</taxon>
        <taxon>Sphingomonadales</taxon>
        <taxon>Sphingomonadaceae</taxon>
        <taxon>Sphingomonas</taxon>
    </lineage>
</organism>
<keyword evidence="1" id="KW-0812">Transmembrane</keyword>
<protein>
    <submittedName>
        <fullName evidence="2">Uncharacterized protein</fullName>
    </submittedName>
</protein>
<proteinExistence type="predicted"/>
<reference evidence="3" key="1">
    <citation type="journal article" date="2019" name="Int. J. Syst. Evol. Microbiol.">
        <title>The Global Catalogue of Microorganisms (GCM) 10K type strain sequencing project: providing services to taxonomists for standard genome sequencing and annotation.</title>
        <authorList>
            <consortium name="The Broad Institute Genomics Platform"/>
            <consortium name="The Broad Institute Genome Sequencing Center for Infectious Disease"/>
            <person name="Wu L."/>
            <person name="Ma J."/>
        </authorList>
    </citation>
    <scope>NUCLEOTIDE SEQUENCE [LARGE SCALE GENOMIC DNA]</scope>
    <source>
        <strain evidence="3">JCM 17498</strain>
    </source>
</reference>
<dbReference type="RefSeq" id="WP_344691621.1">
    <property type="nucleotide sequence ID" value="NZ_BAABBF010000001.1"/>
</dbReference>
<comment type="caution">
    <text evidence="2">The sequence shown here is derived from an EMBL/GenBank/DDBJ whole genome shotgun (WGS) entry which is preliminary data.</text>
</comment>
<keyword evidence="1" id="KW-1133">Transmembrane helix</keyword>
<keyword evidence="1" id="KW-0472">Membrane</keyword>
<feature type="transmembrane region" description="Helical" evidence="1">
    <location>
        <begin position="6"/>
        <end position="36"/>
    </location>
</feature>
<keyword evidence="3" id="KW-1185">Reference proteome</keyword>
<evidence type="ECO:0000256" key="1">
    <source>
        <dbReference type="SAM" id="Phobius"/>
    </source>
</evidence>
<evidence type="ECO:0000313" key="2">
    <source>
        <dbReference type="EMBL" id="GAA3696018.1"/>
    </source>
</evidence>